<sequence>MRRSIETNTLVLVSDHTKSLYEDRWDGNIFHYTGMGRVGDQTLTSQNRTVAESLNNGIEMHLFEVFETKKYLYLGVVELVANPYQEEQLDDNGMKRQVWIFPLKSINNQKKIIVPDLIIRMKEVLREKKVRKLDNGELENRARTARRKSSKRRTATTTYERDPYVSEFAKRWAKGICQLCNHPAPFLNKNGDPYLHTHHIEWLSRGGEDSIYNTIALCPNCHDKMHIMNLEEDIRELKDKVIFNVGIG</sequence>
<feature type="domain" description="ScoMcrA-like SRA" evidence="3">
    <location>
        <begin position="6"/>
        <end position="110"/>
    </location>
</feature>
<dbReference type="Proteomes" id="UP000595254">
    <property type="component" value="Chromosome"/>
</dbReference>
<dbReference type="AlphaFoldDB" id="A0A974NRS2"/>
<dbReference type="Pfam" id="PF26348">
    <property type="entry name" value="SRA_ScoMcrA"/>
    <property type="match status" value="1"/>
</dbReference>
<keyword evidence="4" id="KW-0255">Endonuclease</keyword>
<feature type="domain" description="HNH" evidence="2">
    <location>
        <begin position="177"/>
        <end position="226"/>
    </location>
</feature>
<organism evidence="4 5">
    <name type="scientific">Peribacillus psychrosaccharolyticus</name>
    <name type="common">Bacillus psychrosaccharolyticus</name>
    <dbReference type="NCBI Taxonomy" id="1407"/>
    <lineage>
        <taxon>Bacteria</taxon>
        <taxon>Bacillati</taxon>
        <taxon>Bacillota</taxon>
        <taxon>Bacilli</taxon>
        <taxon>Bacillales</taxon>
        <taxon>Bacillaceae</taxon>
        <taxon>Peribacillus</taxon>
    </lineage>
</organism>
<dbReference type="GO" id="GO:0004519">
    <property type="term" value="F:endonuclease activity"/>
    <property type="evidence" value="ECO:0007669"/>
    <property type="project" value="UniProtKB-KW"/>
</dbReference>
<dbReference type="GO" id="GO:0003676">
    <property type="term" value="F:nucleic acid binding"/>
    <property type="evidence" value="ECO:0007669"/>
    <property type="project" value="InterPro"/>
</dbReference>
<name>A0A974NRS2_PERPY</name>
<gene>
    <name evidence="4" type="ORF">I6J18_13590</name>
</gene>
<evidence type="ECO:0000259" key="2">
    <source>
        <dbReference type="Pfam" id="PF01844"/>
    </source>
</evidence>
<dbReference type="InterPro" id="IPR003615">
    <property type="entry name" value="HNH_nuc"/>
</dbReference>
<accession>A0A974NRS2</accession>
<dbReference type="CDD" id="cd00085">
    <property type="entry name" value="HNHc"/>
    <property type="match status" value="1"/>
</dbReference>
<keyword evidence="5" id="KW-1185">Reference proteome</keyword>
<feature type="compositionally biased region" description="Basic residues" evidence="1">
    <location>
        <begin position="143"/>
        <end position="154"/>
    </location>
</feature>
<dbReference type="GO" id="GO:0008270">
    <property type="term" value="F:zinc ion binding"/>
    <property type="evidence" value="ECO:0007669"/>
    <property type="project" value="InterPro"/>
</dbReference>
<dbReference type="Pfam" id="PF01844">
    <property type="entry name" value="HNH"/>
    <property type="match status" value="1"/>
</dbReference>
<evidence type="ECO:0000313" key="4">
    <source>
        <dbReference type="EMBL" id="QQT02673.1"/>
    </source>
</evidence>
<protein>
    <submittedName>
        <fullName evidence="4">HNH endonuclease</fullName>
    </submittedName>
</protein>
<keyword evidence="4" id="KW-0378">Hydrolase</keyword>
<dbReference type="InterPro" id="IPR002711">
    <property type="entry name" value="HNH"/>
</dbReference>
<dbReference type="Gene3D" id="1.10.30.50">
    <property type="match status" value="1"/>
</dbReference>
<reference evidence="4 5" key="1">
    <citation type="submission" date="2021-01" db="EMBL/GenBank/DDBJ databases">
        <title>FDA dAtabase for Regulatory Grade micrObial Sequences (FDA-ARGOS): Supporting development and validation of Infectious Disease Dx tests.</title>
        <authorList>
            <person name="Nelson B."/>
            <person name="Plummer A."/>
            <person name="Tallon L."/>
            <person name="Sadzewicz L."/>
            <person name="Zhao X."/>
            <person name="Boylan J."/>
            <person name="Ott S."/>
            <person name="Bowen H."/>
            <person name="Vavikolanu K."/>
            <person name="Mehta A."/>
            <person name="Aluvathingal J."/>
            <person name="Nadendla S."/>
            <person name="Myers T."/>
            <person name="Yan Y."/>
            <person name="Sichtig H."/>
        </authorList>
    </citation>
    <scope>NUCLEOTIDE SEQUENCE [LARGE SCALE GENOMIC DNA]</scope>
    <source>
        <strain evidence="4 5">FDAARGOS_1161</strain>
    </source>
</reference>
<dbReference type="InterPro" id="IPR058712">
    <property type="entry name" value="SRA_ScoMcrA"/>
</dbReference>
<feature type="region of interest" description="Disordered" evidence="1">
    <location>
        <begin position="138"/>
        <end position="158"/>
    </location>
</feature>
<dbReference type="EMBL" id="CP068053">
    <property type="protein sequence ID" value="QQT02673.1"/>
    <property type="molecule type" value="Genomic_DNA"/>
</dbReference>
<evidence type="ECO:0000313" key="5">
    <source>
        <dbReference type="Proteomes" id="UP000595254"/>
    </source>
</evidence>
<dbReference type="KEGG" id="ppsr:I6J18_13590"/>
<evidence type="ECO:0000256" key="1">
    <source>
        <dbReference type="SAM" id="MobiDB-lite"/>
    </source>
</evidence>
<evidence type="ECO:0000259" key="3">
    <source>
        <dbReference type="Pfam" id="PF26348"/>
    </source>
</evidence>
<proteinExistence type="predicted"/>
<keyword evidence="4" id="KW-0540">Nuclease</keyword>